<dbReference type="RefSeq" id="WP_041353553.1">
    <property type="nucleotide sequence ID" value="NZ_FNNM01000030.1"/>
</dbReference>
<organism evidence="2 3">
    <name type="scientific">Nitrosomonas eutropha</name>
    <dbReference type="NCBI Taxonomy" id="916"/>
    <lineage>
        <taxon>Bacteria</taxon>
        <taxon>Pseudomonadati</taxon>
        <taxon>Pseudomonadota</taxon>
        <taxon>Betaproteobacteria</taxon>
        <taxon>Nitrosomonadales</taxon>
        <taxon>Nitrosomonadaceae</taxon>
        <taxon>Nitrosomonas</taxon>
    </lineage>
</organism>
<gene>
    <name evidence="2" type="ORF">C8R14_1485</name>
</gene>
<comment type="caution">
    <text evidence="2">The sequence shown here is derived from an EMBL/GenBank/DDBJ whole genome shotgun (WGS) entry which is preliminary data.</text>
</comment>
<dbReference type="Proteomes" id="UP000247780">
    <property type="component" value="Unassembled WGS sequence"/>
</dbReference>
<keyword evidence="3" id="KW-1185">Reference proteome</keyword>
<evidence type="ECO:0000313" key="2">
    <source>
        <dbReference type="EMBL" id="PXV74207.1"/>
    </source>
</evidence>
<feature type="region of interest" description="Disordered" evidence="1">
    <location>
        <begin position="56"/>
        <end position="75"/>
    </location>
</feature>
<name>A0ABX5M4J3_9PROT</name>
<evidence type="ECO:0000313" key="3">
    <source>
        <dbReference type="Proteomes" id="UP000247780"/>
    </source>
</evidence>
<dbReference type="EMBL" id="QICQ01000048">
    <property type="protein sequence ID" value="PXV74207.1"/>
    <property type="molecule type" value="Genomic_DNA"/>
</dbReference>
<sequence length="75" mass="8315">MALYMTQPMTSPNTIKITYYRKQSQPHPSHEESGAFTAAAKSNYATFNHIPESDVEEGIYKSSQGVPTGGKTYEI</sequence>
<reference evidence="2 3" key="1">
    <citation type="submission" date="2018-04" db="EMBL/GenBank/DDBJ databases">
        <title>Active sludge and wastewater microbial communities from Klosterneuburg, Austria.</title>
        <authorList>
            <person name="Wagner M."/>
        </authorList>
    </citation>
    <scope>NUCLEOTIDE SEQUENCE [LARGE SCALE GENOMIC DNA]</scope>
    <source>
        <strain evidence="2 3">Nm 57</strain>
    </source>
</reference>
<evidence type="ECO:0000256" key="1">
    <source>
        <dbReference type="SAM" id="MobiDB-lite"/>
    </source>
</evidence>
<protein>
    <submittedName>
        <fullName evidence="2">Uncharacterized protein</fullName>
    </submittedName>
</protein>
<accession>A0ABX5M4J3</accession>
<proteinExistence type="predicted"/>